<keyword evidence="7" id="KW-0560">Oxidoreductase</keyword>
<comment type="caution">
    <text evidence="11">The sequence shown here is derived from an EMBL/GenBank/DDBJ whole genome shotgun (WGS) entry which is preliminary data.</text>
</comment>
<dbReference type="SUPFAM" id="SSF47203">
    <property type="entry name" value="Acyl-CoA dehydrogenase C-terminal domain-like"/>
    <property type="match status" value="1"/>
</dbReference>
<protein>
    <recommendedName>
        <fullName evidence="10">Acyl-CoA oxidase C-terminal domain-containing protein</fullName>
    </recommendedName>
</protein>
<name>A0A7J9HAX2_9ROSI</name>
<evidence type="ECO:0000256" key="1">
    <source>
        <dbReference type="ARBA" id="ARBA00001974"/>
    </source>
</evidence>
<keyword evidence="8" id="KW-0443">Lipid metabolism</keyword>
<dbReference type="Gene3D" id="1.20.140.10">
    <property type="entry name" value="Butyryl-CoA Dehydrogenase, subunit A, domain 3"/>
    <property type="match status" value="1"/>
</dbReference>
<keyword evidence="5" id="KW-0274">FAD</keyword>
<dbReference type="PANTHER" id="PTHR10909">
    <property type="entry name" value="ELECTRON TRANSPORT OXIDOREDUCTASE"/>
    <property type="match status" value="1"/>
</dbReference>
<feature type="domain" description="Acyl-CoA oxidase C-terminal" evidence="10">
    <location>
        <begin position="42"/>
        <end position="218"/>
    </location>
</feature>
<keyword evidence="12" id="KW-1185">Reference proteome</keyword>
<proteinExistence type="inferred from homology"/>
<dbReference type="AlphaFoldDB" id="A0A7J9HAX2"/>
<dbReference type="GO" id="GO:0005777">
    <property type="term" value="C:peroxisome"/>
    <property type="evidence" value="ECO:0007669"/>
    <property type="project" value="UniProtKB-SubCell"/>
</dbReference>
<evidence type="ECO:0000256" key="3">
    <source>
        <dbReference type="ARBA" id="ARBA00006288"/>
    </source>
</evidence>
<dbReference type="InterPro" id="IPR036250">
    <property type="entry name" value="AcylCo_DH-like_C"/>
</dbReference>
<keyword evidence="4" id="KW-0285">Flavoprotein</keyword>
<dbReference type="GO" id="GO:0001676">
    <property type="term" value="P:long-chain fatty acid metabolic process"/>
    <property type="evidence" value="ECO:0007669"/>
    <property type="project" value="TreeGrafter"/>
</dbReference>
<evidence type="ECO:0000313" key="11">
    <source>
        <dbReference type="EMBL" id="MBA0806075.1"/>
    </source>
</evidence>
<evidence type="ECO:0000256" key="9">
    <source>
        <dbReference type="ARBA" id="ARBA00023140"/>
    </source>
</evidence>
<dbReference type="InterPro" id="IPR002655">
    <property type="entry name" value="Acyl-CoA_oxidase_C"/>
</dbReference>
<keyword evidence="9" id="KW-0576">Peroxisome</keyword>
<comment type="similarity">
    <text evidence="3">Belongs to the acyl-CoA oxidase family.</text>
</comment>
<gene>
    <name evidence="11" type="ORF">Gohar_005547</name>
</gene>
<organism evidence="11 12">
    <name type="scientific">Gossypium harknessii</name>
    <dbReference type="NCBI Taxonomy" id="34285"/>
    <lineage>
        <taxon>Eukaryota</taxon>
        <taxon>Viridiplantae</taxon>
        <taxon>Streptophyta</taxon>
        <taxon>Embryophyta</taxon>
        <taxon>Tracheophyta</taxon>
        <taxon>Spermatophyta</taxon>
        <taxon>Magnoliopsida</taxon>
        <taxon>eudicotyledons</taxon>
        <taxon>Gunneridae</taxon>
        <taxon>Pentapetalae</taxon>
        <taxon>rosids</taxon>
        <taxon>malvids</taxon>
        <taxon>Malvales</taxon>
        <taxon>Malvaceae</taxon>
        <taxon>Malvoideae</taxon>
        <taxon>Gossypium</taxon>
    </lineage>
</organism>
<reference evidence="11 12" key="1">
    <citation type="journal article" date="2019" name="Genome Biol. Evol.">
        <title>Insights into the evolution of the New World diploid cottons (Gossypium, subgenus Houzingenia) based on genome sequencing.</title>
        <authorList>
            <person name="Grover C.E."/>
            <person name="Arick M.A. 2nd"/>
            <person name="Thrash A."/>
            <person name="Conover J.L."/>
            <person name="Sanders W.S."/>
            <person name="Peterson D.G."/>
            <person name="Frelichowski J.E."/>
            <person name="Scheffler J.A."/>
            <person name="Scheffler B.E."/>
            <person name="Wendel J.F."/>
        </authorList>
    </citation>
    <scope>NUCLEOTIDE SEQUENCE [LARGE SCALE GENOMIC DNA]</scope>
    <source>
        <strain evidence="11">0</strain>
        <tissue evidence="11">Leaf</tissue>
    </source>
</reference>
<dbReference type="GO" id="GO:0033540">
    <property type="term" value="P:fatty acid beta-oxidation using acyl-CoA oxidase"/>
    <property type="evidence" value="ECO:0007669"/>
    <property type="project" value="TreeGrafter"/>
</dbReference>
<evidence type="ECO:0000313" key="12">
    <source>
        <dbReference type="Proteomes" id="UP000593560"/>
    </source>
</evidence>
<dbReference type="GO" id="GO:0071949">
    <property type="term" value="F:FAD binding"/>
    <property type="evidence" value="ECO:0007669"/>
    <property type="project" value="InterPro"/>
</dbReference>
<evidence type="ECO:0000256" key="4">
    <source>
        <dbReference type="ARBA" id="ARBA00022630"/>
    </source>
</evidence>
<dbReference type="OrthoDB" id="538336at2759"/>
<evidence type="ECO:0000256" key="7">
    <source>
        <dbReference type="ARBA" id="ARBA00023002"/>
    </source>
</evidence>
<dbReference type="GO" id="GO:0005504">
    <property type="term" value="F:fatty acid binding"/>
    <property type="evidence" value="ECO:0007669"/>
    <property type="project" value="TreeGrafter"/>
</dbReference>
<dbReference type="FunFam" id="1.20.140.10:FF:000013">
    <property type="entry name" value="Acyl-coenzyme A oxidase"/>
    <property type="match status" value="1"/>
</dbReference>
<evidence type="ECO:0000256" key="5">
    <source>
        <dbReference type="ARBA" id="ARBA00022827"/>
    </source>
</evidence>
<keyword evidence="6" id="KW-0276">Fatty acid metabolism</keyword>
<dbReference type="GO" id="GO:0055088">
    <property type="term" value="P:lipid homeostasis"/>
    <property type="evidence" value="ECO:0007669"/>
    <property type="project" value="TreeGrafter"/>
</dbReference>
<dbReference type="Pfam" id="PF01756">
    <property type="entry name" value="ACOX"/>
    <property type="match status" value="1"/>
</dbReference>
<dbReference type="InterPro" id="IPR012258">
    <property type="entry name" value="Acyl-CoA_oxidase"/>
</dbReference>
<dbReference type="GO" id="GO:0003997">
    <property type="term" value="F:acyl-CoA oxidase activity"/>
    <property type="evidence" value="ECO:0007669"/>
    <property type="project" value="InterPro"/>
</dbReference>
<evidence type="ECO:0000256" key="8">
    <source>
        <dbReference type="ARBA" id="ARBA00023098"/>
    </source>
</evidence>
<accession>A0A7J9HAX2</accession>
<evidence type="ECO:0000256" key="6">
    <source>
        <dbReference type="ARBA" id="ARBA00022832"/>
    </source>
</evidence>
<sequence length="226" mass="25487">MKTVSQLGSGKKPVGTTAYMGQAEHLMQCRCEVERAEDWLKPSVILEAFEARAFRMSIACAKNLSKFSNPEDGFSELSPDLLEAAIAHCQLIVVSKYIEKLQQDIPGKGVKRQLEILCNVYALHLLHKHLGDFVTTSCITPKQGALANEQLRLLYSQVRPNAITLVDAFNYTDHYLGSVLGCYNGNVYQRLYEEAWKDPLNDTVVPDGYLEYVRPILKQHIRTARL</sequence>
<comment type="subcellular location">
    <subcellularLocation>
        <location evidence="2">Peroxisome</location>
    </subcellularLocation>
</comment>
<dbReference type="Proteomes" id="UP000593560">
    <property type="component" value="Unassembled WGS sequence"/>
</dbReference>
<dbReference type="PANTHER" id="PTHR10909:SF250">
    <property type="entry name" value="PEROXISOMAL ACYL-COENZYME A OXIDASE 1"/>
    <property type="match status" value="1"/>
</dbReference>
<comment type="cofactor">
    <cofactor evidence="1">
        <name>FAD</name>
        <dbReference type="ChEBI" id="CHEBI:57692"/>
    </cofactor>
</comment>
<dbReference type="EMBL" id="JABFAD010000008">
    <property type="protein sequence ID" value="MBA0806075.1"/>
    <property type="molecule type" value="Genomic_DNA"/>
</dbReference>
<evidence type="ECO:0000256" key="2">
    <source>
        <dbReference type="ARBA" id="ARBA00004275"/>
    </source>
</evidence>
<evidence type="ECO:0000259" key="10">
    <source>
        <dbReference type="Pfam" id="PF01756"/>
    </source>
</evidence>